<dbReference type="OrthoDB" id="3792830at2759"/>
<keyword evidence="2" id="KW-1185">Reference proteome</keyword>
<dbReference type="Proteomes" id="UP000799777">
    <property type="component" value="Unassembled WGS sequence"/>
</dbReference>
<comment type="caution">
    <text evidence="1">The sequence shown here is derived from an EMBL/GenBank/DDBJ whole genome shotgun (WGS) entry which is preliminary data.</text>
</comment>
<dbReference type="EMBL" id="ML978219">
    <property type="protein sequence ID" value="KAF2027955.1"/>
    <property type="molecule type" value="Genomic_DNA"/>
</dbReference>
<sequence>MSTNSLRLSITEAYGLTHLGDELKAIDNSILIRHCPLDNGRHAINFESDGASSLGALSKLLVELSEEVIRHVDIETLLAWRRVNKLAMTLVASLSERKKITTHTANTLRMAVGFNVHSKITIVDLFDLLCRKICKQCGAPAPIVDVDALQRFCPNCVLQSFWPVSQALLAHRARQRRTGYGGKATEDRGVKDEGTIVVKVHWRMGSVKAACLVGEGMGKVEW</sequence>
<proteinExistence type="predicted"/>
<accession>A0A9P4H5C7</accession>
<evidence type="ECO:0000313" key="2">
    <source>
        <dbReference type="Proteomes" id="UP000799777"/>
    </source>
</evidence>
<dbReference type="AlphaFoldDB" id="A0A9P4H5C7"/>
<name>A0A9P4H5C7_9PLEO</name>
<gene>
    <name evidence="1" type="ORF">EK21DRAFT_91051</name>
</gene>
<protein>
    <submittedName>
        <fullName evidence="1">Uncharacterized protein</fullName>
    </submittedName>
</protein>
<evidence type="ECO:0000313" key="1">
    <source>
        <dbReference type="EMBL" id="KAF2027955.1"/>
    </source>
</evidence>
<reference evidence="1" key="1">
    <citation type="journal article" date="2020" name="Stud. Mycol.">
        <title>101 Dothideomycetes genomes: a test case for predicting lifestyles and emergence of pathogens.</title>
        <authorList>
            <person name="Haridas S."/>
            <person name="Albert R."/>
            <person name="Binder M."/>
            <person name="Bloem J."/>
            <person name="Labutti K."/>
            <person name="Salamov A."/>
            <person name="Andreopoulos B."/>
            <person name="Baker S."/>
            <person name="Barry K."/>
            <person name="Bills G."/>
            <person name="Bluhm B."/>
            <person name="Cannon C."/>
            <person name="Castanera R."/>
            <person name="Culley D."/>
            <person name="Daum C."/>
            <person name="Ezra D."/>
            <person name="Gonzalez J."/>
            <person name="Henrissat B."/>
            <person name="Kuo A."/>
            <person name="Liang C."/>
            <person name="Lipzen A."/>
            <person name="Lutzoni F."/>
            <person name="Magnuson J."/>
            <person name="Mondo S."/>
            <person name="Nolan M."/>
            <person name="Ohm R."/>
            <person name="Pangilinan J."/>
            <person name="Park H.-J."/>
            <person name="Ramirez L."/>
            <person name="Alfaro M."/>
            <person name="Sun H."/>
            <person name="Tritt A."/>
            <person name="Yoshinaga Y."/>
            <person name="Zwiers L.-H."/>
            <person name="Turgeon B."/>
            <person name="Goodwin S."/>
            <person name="Spatafora J."/>
            <person name="Crous P."/>
            <person name="Grigoriev I."/>
        </authorList>
    </citation>
    <scope>NUCLEOTIDE SEQUENCE</scope>
    <source>
        <strain evidence="1">CBS 110217</strain>
    </source>
</reference>
<organism evidence="1 2">
    <name type="scientific">Setomelanomma holmii</name>
    <dbReference type="NCBI Taxonomy" id="210430"/>
    <lineage>
        <taxon>Eukaryota</taxon>
        <taxon>Fungi</taxon>
        <taxon>Dikarya</taxon>
        <taxon>Ascomycota</taxon>
        <taxon>Pezizomycotina</taxon>
        <taxon>Dothideomycetes</taxon>
        <taxon>Pleosporomycetidae</taxon>
        <taxon>Pleosporales</taxon>
        <taxon>Pleosporineae</taxon>
        <taxon>Phaeosphaeriaceae</taxon>
        <taxon>Setomelanomma</taxon>
    </lineage>
</organism>